<dbReference type="Pfam" id="PF05147">
    <property type="entry name" value="LANC_like"/>
    <property type="match status" value="1"/>
</dbReference>
<dbReference type="InterPro" id="IPR001789">
    <property type="entry name" value="Sig_transdc_resp-reg_receiver"/>
</dbReference>
<gene>
    <name evidence="9" type="ORF">QBC33DRAFT_557675</name>
</gene>
<proteinExistence type="predicted"/>
<dbReference type="SMART" id="SM00091">
    <property type="entry name" value="PAS"/>
    <property type="match status" value="3"/>
</dbReference>
<evidence type="ECO:0000256" key="3">
    <source>
        <dbReference type="PROSITE-ProRule" id="PRU00169"/>
    </source>
</evidence>
<dbReference type="SMART" id="SM00387">
    <property type="entry name" value="HATPase_c"/>
    <property type="match status" value="1"/>
</dbReference>
<dbReference type="Gene3D" id="1.50.10.10">
    <property type="match status" value="1"/>
</dbReference>
<dbReference type="InterPro" id="IPR003661">
    <property type="entry name" value="HisK_dim/P_dom"/>
</dbReference>
<evidence type="ECO:0000313" key="10">
    <source>
        <dbReference type="Proteomes" id="UP001244011"/>
    </source>
</evidence>
<dbReference type="InterPro" id="IPR011006">
    <property type="entry name" value="CheY-like_superfamily"/>
</dbReference>
<dbReference type="Pfam" id="PF13188">
    <property type="entry name" value="PAS_8"/>
    <property type="match status" value="1"/>
</dbReference>
<dbReference type="CDD" id="cd00082">
    <property type="entry name" value="HisKA"/>
    <property type="match status" value="1"/>
</dbReference>
<feature type="binding site" evidence="2">
    <location>
        <position position="247"/>
    </location>
    <ligand>
        <name>Zn(2+)</name>
        <dbReference type="ChEBI" id="CHEBI:29105"/>
    </ligand>
</feature>
<evidence type="ECO:0000259" key="6">
    <source>
        <dbReference type="PROSITE" id="PS50109"/>
    </source>
</evidence>
<dbReference type="InterPro" id="IPR012341">
    <property type="entry name" value="6hp_glycosidase-like_sf"/>
</dbReference>
<evidence type="ECO:0000256" key="4">
    <source>
        <dbReference type="SAM" id="Coils"/>
    </source>
</evidence>
<dbReference type="Gene3D" id="3.30.450.20">
    <property type="entry name" value="PAS domain"/>
    <property type="match status" value="3"/>
</dbReference>
<feature type="region of interest" description="Disordered" evidence="5">
    <location>
        <begin position="1480"/>
        <end position="1504"/>
    </location>
</feature>
<comment type="caution">
    <text evidence="9">The sequence shown here is derived from an EMBL/GenBank/DDBJ whole genome shotgun (WGS) entry which is preliminary data.</text>
</comment>
<sequence>MDTRHVANDFPRLLNVSNTGNYLKAALEDIVANYGPRNEYAADVLHGLWSGPTGMAYLFLHVSVAHPRLLVGGQPAIRWAEEYVRGSRGALKLSPKDCGVGTEKLAFEAVRASVSKDLSHVRDFISNMSLVLSGEYPDEILYGRAGTLYLLRMIRHWVPNSAPLVERAIVMVTSKIMESGPDWKWHGHRYVGAVHGDIGIITQLVLTTPPLAPHLERALDRLLNLQLPDGNWPSSERHTDKSLVQFCHGAPGFILSLLSLRPYFPSLQDRIDTAIKKGRDCVWNEGLLRKEPSLCHGILGNALTFPPGPQRDHFLALATPEKMAEMKRADESLFERADYGRAYSTLTSYGPSAAWAWMPSCASAETMPESLQFLEAIRNVDWASTPIGPMDGWPARLQQMFNQVLADSRPIALYWGPSYTTIYNEAFSKLCGCKHPHLLGQPVDEAWPDVCERLKETMCSCASARRPSREQEWRFFVEKESDDTQGAPTWLEETYLKWSITPITEGDECLGFLHPVLETTSTRLWERRTKMLIELGNVLITARDTKSYWAKTIEELEAVQPEHDIPLVILYSVSNDPDALTHGSRKYESSKICSLEGSLGVPAGHPIIPEKLALRTSDGGLSLMFREALRVQQPLLVQTKDGSLPRELLEDLEWRGFGDPCRAAVICPLRPTKEENVMGLLLLGLNPRRPYDNNYQQYVALLNQKLTTSLASTVLLEEEARRGRNMAEQAAYEQAMLKQKLDARTKEATESVQKFEVVAEFIPVGMCFGDVQGNIDYANAAWYRITGRPAGTDRLLSCVVEEDKPIVVRAYEELQRTRNVNFEFRVKRHGNGSSQCSPRTQTSPSFERNNLDLPALDDQAERYVLASAEAERAADGSVVRVLTCLTDVTMHKKTAEEAIRRAQQAENFRRMAEFATVGMYDMDLQGRLLGANNVFLEMCGLEKVDLDDVVVKPWETCVYEEDYPLLREKLEAMVAEGKVQNVEVRFKMPWTAEDKAGHRVVAPRWVQVTLLPVRNSEGVIGSFTGCLDDVSLQKWQLEREKQRKEDALESKRQQENFIDMTSHEMRNPLSAIVHCADAITGTLSKVQELVRMQPLASDSIISKKMMDLATGEIATEHREAKDALAEAEQLIDNCIDNAETIAACAQHQRRIVDDILTMSKLGYKLVAPTPTTVNTIEVVQDALKMFEIEARRVDINLSMEVDRSYHDMNLKYLDFDPSRLKQVLINLLTNALKFTTKSGPTRNVSVKMSASRTRPTEASSSVQFIPRSEDPEDSCEGELNGQPALRERGDPIFLMFEVKDTGQGLTEEEKKLLFQRFVQASSRTHVKYGGSGLGLFISRRLTELQNGAIGVASVPGVGSTFAFYIESYVPTSASIEEAEASAAAAEEQAAATTPFRGRRDVKDKEGVTTAVTAIPPPSRRGTARPGEAPCPEIEGVLIVEDNLINQQITRRGLLERKFIVDVANHGVEALDKLRLTDRFAGPPEADDAGSGATPANDEAAADGGTGKKFPLSLILMDIEMPIQDGLTCTRRIRELEGQGRIRGGRIPIIAVSANARMEQILEARAAGCDDVLVKPYRMPELIEKMNDVVARVAVPAADRHHRAGMDGVDNDM</sequence>
<dbReference type="SMART" id="SM01260">
    <property type="entry name" value="LANC_like"/>
    <property type="match status" value="1"/>
</dbReference>
<dbReference type="CDD" id="cd17546">
    <property type="entry name" value="REC_hyHK_CKI1_RcsC-like"/>
    <property type="match status" value="1"/>
</dbReference>
<dbReference type="Pfam" id="PF02518">
    <property type="entry name" value="HATPase_c"/>
    <property type="match status" value="1"/>
</dbReference>
<dbReference type="PANTHER" id="PTHR43719">
    <property type="entry name" value="TWO-COMPONENT HISTIDINE KINASE"/>
    <property type="match status" value="1"/>
</dbReference>
<dbReference type="PROSITE" id="PS50109">
    <property type="entry name" value="HIS_KIN"/>
    <property type="match status" value="1"/>
</dbReference>
<dbReference type="PROSITE" id="PS50112">
    <property type="entry name" value="PAS"/>
    <property type="match status" value="1"/>
</dbReference>
<dbReference type="InterPro" id="IPR036890">
    <property type="entry name" value="HATPase_C_sf"/>
</dbReference>
<dbReference type="GO" id="GO:0031179">
    <property type="term" value="P:peptide modification"/>
    <property type="evidence" value="ECO:0007669"/>
    <property type="project" value="InterPro"/>
</dbReference>
<evidence type="ECO:0000313" key="9">
    <source>
        <dbReference type="EMBL" id="KAK1768911.1"/>
    </source>
</evidence>
<keyword evidence="1 3" id="KW-0597">Phosphoprotein</keyword>
<dbReference type="InterPro" id="IPR000014">
    <property type="entry name" value="PAS"/>
</dbReference>
<dbReference type="SUPFAM" id="SSF52172">
    <property type="entry name" value="CheY-like"/>
    <property type="match status" value="1"/>
</dbReference>
<feature type="domain" description="Histidine kinase" evidence="6">
    <location>
        <begin position="1060"/>
        <end position="1369"/>
    </location>
</feature>
<organism evidence="9 10">
    <name type="scientific">Phialemonium atrogriseum</name>
    <dbReference type="NCBI Taxonomy" id="1093897"/>
    <lineage>
        <taxon>Eukaryota</taxon>
        <taxon>Fungi</taxon>
        <taxon>Dikarya</taxon>
        <taxon>Ascomycota</taxon>
        <taxon>Pezizomycotina</taxon>
        <taxon>Sordariomycetes</taxon>
        <taxon>Sordariomycetidae</taxon>
        <taxon>Cephalothecales</taxon>
        <taxon>Cephalothecaceae</taxon>
        <taxon>Phialemonium</taxon>
    </lineage>
</organism>
<dbReference type="RefSeq" id="XP_060285124.1">
    <property type="nucleotide sequence ID" value="XM_060429820.1"/>
</dbReference>
<feature type="modified residue" description="4-aspartylphosphate" evidence="3">
    <location>
        <position position="1517"/>
    </location>
</feature>
<dbReference type="GO" id="GO:0000155">
    <property type="term" value="F:phosphorelay sensor kinase activity"/>
    <property type="evidence" value="ECO:0007669"/>
    <property type="project" value="InterPro"/>
</dbReference>
<keyword evidence="2" id="KW-0862">Zinc</keyword>
<keyword evidence="4" id="KW-0175">Coiled coil</keyword>
<dbReference type="InterPro" id="IPR050956">
    <property type="entry name" value="2C_system_His_kinase"/>
</dbReference>
<dbReference type="SUPFAM" id="SSF158745">
    <property type="entry name" value="LanC-like"/>
    <property type="match status" value="1"/>
</dbReference>
<feature type="binding site" evidence="2">
    <location>
        <position position="295"/>
    </location>
    <ligand>
        <name>Zn(2+)</name>
        <dbReference type="ChEBI" id="CHEBI:29105"/>
    </ligand>
</feature>
<reference evidence="9" key="1">
    <citation type="submission" date="2023-06" db="EMBL/GenBank/DDBJ databases">
        <title>Genome-scale phylogeny and comparative genomics of the fungal order Sordariales.</title>
        <authorList>
            <consortium name="Lawrence Berkeley National Laboratory"/>
            <person name="Hensen N."/>
            <person name="Bonometti L."/>
            <person name="Westerberg I."/>
            <person name="Brannstrom I.O."/>
            <person name="Guillou S."/>
            <person name="Cros-Aarteil S."/>
            <person name="Calhoun S."/>
            <person name="Haridas S."/>
            <person name="Kuo A."/>
            <person name="Mondo S."/>
            <person name="Pangilinan J."/>
            <person name="Riley R."/>
            <person name="Labutti K."/>
            <person name="Andreopoulos B."/>
            <person name="Lipzen A."/>
            <person name="Chen C."/>
            <person name="Yanf M."/>
            <person name="Daum C."/>
            <person name="Ng V."/>
            <person name="Clum A."/>
            <person name="Steindorff A."/>
            <person name="Ohm R."/>
            <person name="Martin F."/>
            <person name="Silar P."/>
            <person name="Natvig D."/>
            <person name="Lalanne C."/>
            <person name="Gautier V."/>
            <person name="Ament-Velasquez S.L."/>
            <person name="Kruys A."/>
            <person name="Hutchinson M.I."/>
            <person name="Powell A.J."/>
            <person name="Barry K."/>
            <person name="Miller A.N."/>
            <person name="Grigoriev I.V."/>
            <person name="Debuchy R."/>
            <person name="Gladieux P."/>
            <person name="Thoren M.H."/>
            <person name="Johannesson H."/>
        </authorList>
    </citation>
    <scope>NUCLEOTIDE SEQUENCE</scope>
    <source>
        <strain evidence="9">8032-3</strain>
    </source>
</reference>
<feature type="domain" description="Response regulatory" evidence="7">
    <location>
        <begin position="1435"/>
        <end position="1589"/>
    </location>
</feature>
<dbReference type="CDD" id="cd04794">
    <property type="entry name" value="euk_LANCL"/>
    <property type="match status" value="1"/>
</dbReference>
<dbReference type="Gene3D" id="3.40.50.2300">
    <property type="match status" value="1"/>
</dbReference>
<keyword evidence="2" id="KW-0479">Metal-binding</keyword>
<evidence type="ECO:0000256" key="1">
    <source>
        <dbReference type="ARBA" id="ARBA00022553"/>
    </source>
</evidence>
<feature type="region of interest" description="Disordered" evidence="5">
    <location>
        <begin position="1386"/>
        <end position="1405"/>
    </location>
</feature>
<dbReference type="InterPro" id="IPR005467">
    <property type="entry name" value="His_kinase_dom"/>
</dbReference>
<evidence type="ECO:0000256" key="5">
    <source>
        <dbReference type="SAM" id="MobiDB-lite"/>
    </source>
</evidence>
<dbReference type="SMART" id="SM00448">
    <property type="entry name" value="REC"/>
    <property type="match status" value="1"/>
</dbReference>
<dbReference type="SUPFAM" id="SSF55785">
    <property type="entry name" value="PYP-like sensor domain (PAS domain)"/>
    <property type="match status" value="2"/>
</dbReference>
<dbReference type="PRINTS" id="PR01950">
    <property type="entry name" value="LANCSUPER"/>
</dbReference>
<feature type="binding site" evidence="2">
    <location>
        <position position="296"/>
    </location>
    <ligand>
        <name>Zn(2+)</name>
        <dbReference type="ChEBI" id="CHEBI:29105"/>
    </ligand>
</feature>
<evidence type="ECO:0008006" key="11">
    <source>
        <dbReference type="Google" id="ProtNLM"/>
    </source>
</evidence>
<dbReference type="Pfam" id="PF13426">
    <property type="entry name" value="PAS_9"/>
    <property type="match status" value="1"/>
</dbReference>
<dbReference type="EMBL" id="MU839004">
    <property type="protein sequence ID" value="KAK1768911.1"/>
    <property type="molecule type" value="Genomic_DNA"/>
</dbReference>
<dbReference type="PROSITE" id="PS50110">
    <property type="entry name" value="RESPONSE_REGULATORY"/>
    <property type="match status" value="1"/>
</dbReference>
<feature type="coiled-coil region" evidence="4">
    <location>
        <begin position="1027"/>
        <end position="1054"/>
    </location>
</feature>
<dbReference type="InterPro" id="IPR003594">
    <property type="entry name" value="HATPase_dom"/>
</dbReference>
<feature type="region of interest" description="Disordered" evidence="5">
    <location>
        <begin position="1257"/>
        <end position="1279"/>
    </location>
</feature>
<dbReference type="Gene3D" id="1.10.287.130">
    <property type="match status" value="1"/>
</dbReference>
<dbReference type="GeneID" id="85313007"/>
<accession>A0AAJ0FHS8</accession>
<dbReference type="GO" id="GO:0046872">
    <property type="term" value="F:metal ion binding"/>
    <property type="evidence" value="ECO:0007669"/>
    <property type="project" value="UniProtKB-KW"/>
</dbReference>
<dbReference type="SUPFAM" id="SSF47384">
    <property type="entry name" value="Homodimeric domain of signal transducing histidine kinase"/>
    <property type="match status" value="1"/>
</dbReference>
<dbReference type="Pfam" id="PF00072">
    <property type="entry name" value="Response_reg"/>
    <property type="match status" value="1"/>
</dbReference>
<dbReference type="InterPro" id="IPR035965">
    <property type="entry name" value="PAS-like_dom_sf"/>
</dbReference>
<dbReference type="GO" id="GO:0005975">
    <property type="term" value="P:carbohydrate metabolic process"/>
    <property type="evidence" value="ECO:0007669"/>
    <property type="project" value="InterPro"/>
</dbReference>
<dbReference type="Gene3D" id="3.30.565.10">
    <property type="entry name" value="Histidine kinase-like ATPase, C-terminal domain"/>
    <property type="match status" value="1"/>
</dbReference>
<protein>
    <recommendedName>
        <fullName evidence="11">Histidine kinase</fullName>
    </recommendedName>
</protein>
<keyword evidence="10" id="KW-1185">Reference proteome</keyword>
<dbReference type="Proteomes" id="UP001244011">
    <property type="component" value="Unassembled WGS sequence"/>
</dbReference>
<dbReference type="PANTHER" id="PTHR43719:SF30">
    <property type="entry name" value="TWO-COMPONENT SYSTEM RESPONSE REGULATOR"/>
    <property type="match status" value="1"/>
</dbReference>
<evidence type="ECO:0000256" key="2">
    <source>
        <dbReference type="PIRSR" id="PIRSR607822-1"/>
    </source>
</evidence>
<dbReference type="SUPFAM" id="SSF55874">
    <property type="entry name" value="ATPase domain of HSP90 chaperone/DNA topoisomerase II/histidine kinase"/>
    <property type="match status" value="1"/>
</dbReference>
<dbReference type="InterPro" id="IPR007822">
    <property type="entry name" value="LANC-like"/>
</dbReference>
<evidence type="ECO:0000259" key="8">
    <source>
        <dbReference type="PROSITE" id="PS50112"/>
    </source>
</evidence>
<dbReference type="InterPro" id="IPR036097">
    <property type="entry name" value="HisK_dim/P_sf"/>
</dbReference>
<evidence type="ECO:0000259" key="7">
    <source>
        <dbReference type="PROSITE" id="PS50110"/>
    </source>
</evidence>
<feature type="domain" description="PAS" evidence="8">
    <location>
        <begin position="904"/>
        <end position="977"/>
    </location>
</feature>
<dbReference type="NCBIfam" id="TIGR00229">
    <property type="entry name" value="sensory_box"/>
    <property type="match status" value="1"/>
</dbReference>
<name>A0AAJ0FHS8_9PEZI</name>
<dbReference type="CDD" id="cd00130">
    <property type="entry name" value="PAS"/>
    <property type="match status" value="1"/>
</dbReference>